<dbReference type="Proteomes" id="UP000323597">
    <property type="component" value="Chromosome D11"/>
</dbReference>
<sequence length="35" mass="4207">MKLKTELQRKVDLRRDRLSACCSIERISIYDSKNH</sequence>
<evidence type="ECO:0000313" key="1">
    <source>
        <dbReference type="EMBL" id="TYI56099.1"/>
    </source>
</evidence>
<keyword evidence="2" id="KW-1185">Reference proteome</keyword>
<organism evidence="1 2">
    <name type="scientific">Gossypium mustelinum</name>
    <name type="common">Cotton</name>
    <name type="synonym">Gossypium caicoense</name>
    <dbReference type="NCBI Taxonomy" id="34275"/>
    <lineage>
        <taxon>Eukaryota</taxon>
        <taxon>Viridiplantae</taxon>
        <taxon>Streptophyta</taxon>
        <taxon>Embryophyta</taxon>
        <taxon>Tracheophyta</taxon>
        <taxon>Spermatophyta</taxon>
        <taxon>Magnoliopsida</taxon>
        <taxon>eudicotyledons</taxon>
        <taxon>Gunneridae</taxon>
        <taxon>Pentapetalae</taxon>
        <taxon>rosids</taxon>
        <taxon>malvids</taxon>
        <taxon>Malvales</taxon>
        <taxon>Malvaceae</taxon>
        <taxon>Malvoideae</taxon>
        <taxon>Gossypium</taxon>
    </lineage>
</organism>
<accession>A0A5D2ST12</accession>
<dbReference type="EMBL" id="CM017659">
    <property type="protein sequence ID" value="TYI56099.1"/>
    <property type="molecule type" value="Genomic_DNA"/>
</dbReference>
<name>A0A5D2ST12_GOSMU</name>
<dbReference type="AlphaFoldDB" id="A0A5D2ST12"/>
<evidence type="ECO:0000313" key="2">
    <source>
        <dbReference type="Proteomes" id="UP000323597"/>
    </source>
</evidence>
<protein>
    <submittedName>
        <fullName evidence="1">Uncharacterized protein</fullName>
    </submittedName>
</protein>
<proteinExistence type="predicted"/>
<reference evidence="1 2" key="1">
    <citation type="submission" date="2019-07" db="EMBL/GenBank/DDBJ databases">
        <title>WGS assembly of Gossypium mustelinum.</title>
        <authorList>
            <person name="Chen Z.J."/>
            <person name="Sreedasyam A."/>
            <person name="Ando A."/>
            <person name="Song Q."/>
            <person name="De L."/>
            <person name="Hulse-Kemp A."/>
            <person name="Ding M."/>
            <person name="Ye W."/>
            <person name="Kirkbride R."/>
            <person name="Jenkins J."/>
            <person name="Plott C."/>
            <person name="Lovell J."/>
            <person name="Lin Y.-M."/>
            <person name="Vaughn R."/>
            <person name="Liu B."/>
            <person name="Li W."/>
            <person name="Simpson S."/>
            <person name="Scheffler B."/>
            <person name="Saski C."/>
            <person name="Grover C."/>
            <person name="Hu G."/>
            <person name="Conover J."/>
            <person name="Carlson J."/>
            <person name="Shu S."/>
            <person name="Boston L."/>
            <person name="Williams M."/>
            <person name="Peterson D."/>
            <person name="Mcgee K."/>
            <person name="Jones D."/>
            <person name="Wendel J."/>
            <person name="Stelly D."/>
            <person name="Grimwood J."/>
            <person name="Schmutz J."/>
        </authorList>
    </citation>
    <scope>NUCLEOTIDE SEQUENCE [LARGE SCALE GENOMIC DNA]</scope>
    <source>
        <strain evidence="1">1408120.09</strain>
    </source>
</reference>
<gene>
    <name evidence="1" type="ORF">E1A91_D11G186200v1</name>
</gene>